<dbReference type="Pfam" id="PF17111">
    <property type="entry name" value="PigL_N"/>
    <property type="match status" value="1"/>
</dbReference>
<dbReference type="EMBL" id="BROQ01000562">
    <property type="protein sequence ID" value="GKZ28019.1"/>
    <property type="molecule type" value="Genomic_DNA"/>
</dbReference>
<name>A0A9W5Z283_9EURO</name>
<evidence type="ECO:0000256" key="1">
    <source>
        <dbReference type="SAM" id="Coils"/>
    </source>
</evidence>
<feature type="domain" description="Azaphilone pigments biosynthesis cluster protein L N-terminal" evidence="2">
    <location>
        <begin position="3"/>
        <end position="214"/>
    </location>
</feature>
<keyword evidence="1" id="KW-0175">Coiled coil</keyword>
<dbReference type="Proteomes" id="UP001143548">
    <property type="component" value="Unassembled WGS sequence"/>
</dbReference>
<reference evidence="3" key="1">
    <citation type="submission" date="2022-07" db="EMBL/GenBank/DDBJ databases">
        <title>Taxonomy of Aspergillus series Nigri: significant species reduction supported by multi-species coalescent approaches.</title>
        <authorList>
            <person name="Bian C."/>
            <person name="Kusuya Y."/>
            <person name="Sklenar F."/>
            <person name="D'hooge E."/>
            <person name="Yaguchi T."/>
            <person name="Takahashi H."/>
            <person name="Hubka V."/>
        </authorList>
    </citation>
    <scope>NUCLEOTIDE SEQUENCE</scope>
    <source>
        <strain evidence="3">CBS 733.88</strain>
    </source>
</reference>
<organism evidence="3 4">
    <name type="scientific">Aspergillus brasiliensis</name>
    <dbReference type="NCBI Taxonomy" id="319629"/>
    <lineage>
        <taxon>Eukaryota</taxon>
        <taxon>Fungi</taxon>
        <taxon>Dikarya</taxon>
        <taxon>Ascomycota</taxon>
        <taxon>Pezizomycotina</taxon>
        <taxon>Eurotiomycetes</taxon>
        <taxon>Eurotiomycetidae</taxon>
        <taxon>Eurotiales</taxon>
        <taxon>Aspergillaceae</taxon>
        <taxon>Aspergillus</taxon>
        <taxon>Aspergillus subgen. Circumdati</taxon>
    </lineage>
</organism>
<evidence type="ECO:0000313" key="3">
    <source>
        <dbReference type="EMBL" id="GKZ28019.1"/>
    </source>
</evidence>
<evidence type="ECO:0000259" key="2">
    <source>
        <dbReference type="Pfam" id="PF17111"/>
    </source>
</evidence>
<gene>
    <name evidence="3" type="ORF">AbraCBS73388_008950</name>
</gene>
<dbReference type="InterPro" id="IPR031348">
    <property type="entry name" value="PigL_N"/>
</dbReference>
<feature type="coiled-coil region" evidence="1">
    <location>
        <begin position="39"/>
        <end position="66"/>
    </location>
</feature>
<sequence length="295" mass="31959">MATPLDVTAGVIAVVTLAYNSSKSIYEFIRGLKDAPKEFDNLKIDLGALQKTLDTLKAEIEENNRTGVLSEDQLAVLRLLELPLRGCSDICDGFRLKLTKLLSHSNDDHISFRDRMNLLFQSKEVSTFRFRLASFKSTLNVAVSFASFKTASQNVEASKALEIELMKTTSLLSGQIQGIEAGVQSIITSGVQTQGLVQRLEQQAGLLAECLKVCMTTWSGIKQTTGTTVHFANALNDSKYVIGNVGNVPTGGPSITVDTLVTQNRAQAIVGNVEGKVALEYFNLPASHSSKETAD</sequence>
<proteinExistence type="predicted"/>
<protein>
    <recommendedName>
        <fullName evidence="2">Azaphilone pigments biosynthesis cluster protein L N-terminal domain-containing protein</fullName>
    </recommendedName>
</protein>
<accession>A0A9W5Z283</accession>
<evidence type="ECO:0000313" key="4">
    <source>
        <dbReference type="Proteomes" id="UP001143548"/>
    </source>
</evidence>
<dbReference type="AlphaFoldDB" id="A0A9W5Z283"/>
<comment type="caution">
    <text evidence="3">The sequence shown here is derived from an EMBL/GenBank/DDBJ whole genome shotgun (WGS) entry which is preliminary data.</text>
</comment>